<dbReference type="Proteomes" id="UP000537260">
    <property type="component" value="Unassembled WGS sequence"/>
</dbReference>
<keyword evidence="3" id="KW-1185">Reference proteome</keyword>
<comment type="caution">
    <text evidence="2">The sequence shown here is derived from an EMBL/GenBank/DDBJ whole genome shotgun (WGS) entry which is preliminary data.</text>
</comment>
<dbReference type="EMBL" id="JACCFM010000001">
    <property type="protein sequence ID" value="NYJ21218.1"/>
    <property type="molecule type" value="Genomic_DNA"/>
</dbReference>
<feature type="region of interest" description="Disordered" evidence="1">
    <location>
        <begin position="40"/>
        <end position="114"/>
    </location>
</feature>
<dbReference type="AlphaFoldDB" id="A0A7Z0J7Q7"/>
<evidence type="ECO:0000256" key="1">
    <source>
        <dbReference type="SAM" id="MobiDB-lite"/>
    </source>
</evidence>
<sequence length="114" mass="12556">MPRLIGQIDDVWEADDVFMRIFSAHDELVTFRRILPPVKCRPARYTPPESTPARARRFSSRHPSNSPAIVKLGESRHLTGQAGQAGQGLPTTRAALGGVRRAASRLTSARGRAR</sequence>
<evidence type="ECO:0000313" key="2">
    <source>
        <dbReference type="EMBL" id="NYJ21218.1"/>
    </source>
</evidence>
<protein>
    <submittedName>
        <fullName evidence="2">Uncharacterized protein</fullName>
    </submittedName>
</protein>
<reference evidence="2 3" key="1">
    <citation type="submission" date="2020-07" db="EMBL/GenBank/DDBJ databases">
        <title>Sequencing the genomes of 1000 actinobacteria strains.</title>
        <authorList>
            <person name="Klenk H.-P."/>
        </authorList>
    </citation>
    <scope>NUCLEOTIDE SEQUENCE [LARGE SCALE GENOMIC DNA]</scope>
    <source>
        <strain evidence="2 3">LI1</strain>
    </source>
</reference>
<proteinExistence type="predicted"/>
<evidence type="ECO:0000313" key="3">
    <source>
        <dbReference type="Proteomes" id="UP000537260"/>
    </source>
</evidence>
<organism evidence="2 3">
    <name type="scientific">Glaciibacter psychrotolerans</name>
    <dbReference type="NCBI Taxonomy" id="670054"/>
    <lineage>
        <taxon>Bacteria</taxon>
        <taxon>Bacillati</taxon>
        <taxon>Actinomycetota</taxon>
        <taxon>Actinomycetes</taxon>
        <taxon>Micrococcales</taxon>
        <taxon>Microbacteriaceae</taxon>
        <taxon>Glaciibacter</taxon>
    </lineage>
</organism>
<gene>
    <name evidence="2" type="ORF">HNR05_003009</name>
</gene>
<name>A0A7Z0J7Q7_9MICO</name>
<accession>A0A7Z0J7Q7</accession>